<dbReference type="EMBL" id="JBBXJM010000003">
    <property type="protein sequence ID" value="KAL1409513.1"/>
    <property type="molecule type" value="Genomic_DNA"/>
</dbReference>
<evidence type="ECO:0000256" key="1">
    <source>
        <dbReference type="ARBA" id="ARBA00004167"/>
    </source>
</evidence>
<gene>
    <name evidence="7" type="ORF">Q8F55_003496</name>
</gene>
<proteinExistence type="predicted"/>
<accession>A0ABR3Q4C4</accession>
<dbReference type="PANTHER" id="PTHR15549">
    <property type="entry name" value="PAIRED IMMUNOGLOBULIN-LIKE TYPE 2 RECEPTOR"/>
    <property type="match status" value="1"/>
</dbReference>
<feature type="compositionally biased region" description="Low complexity" evidence="5">
    <location>
        <begin position="315"/>
        <end position="335"/>
    </location>
</feature>
<evidence type="ECO:0000256" key="3">
    <source>
        <dbReference type="ARBA" id="ARBA00022989"/>
    </source>
</evidence>
<keyword evidence="4 6" id="KW-0472">Membrane</keyword>
<evidence type="ECO:0000313" key="8">
    <source>
        <dbReference type="Proteomes" id="UP001565368"/>
    </source>
</evidence>
<evidence type="ECO:0000256" key="6">
    <source>
        <dbReference type="SAM" id="Phobius"/>
    </source>
</evidence>
<feature type="region of interest" description="Disordered" evidence="5">
    <location>
        <begin position="1"/>
        <end position="115"/>
    </location>
</feature>
<comment type="caution">
    <text evidence="7">The sequence shown here is derived from an EMBL/GenBank/DDBJ whole genome shotgun (WGS) entry which is preliminary data.</text>
</comment>
<keyword evidence="2 6" id="KW-0812">Transmembrane</keyword>
<comment type="subcellular location">
    <subcellularLocation>
        <location evidence="1">Membrane</location>
        <topology evidence="1">Single-pass membrane protein</topology>
    </subcellularLocation>
</comment>
<dbReference type="InterPro" id="IPR051694">
    <property type="entry name" value="Immunoregulatory_rcpt-like"/>
</dbReference>
<feature type="compositionally biased region" description="Low complexity" evidence="5">
    <location>
        <begin position="363"/>
        <end position="374"/>
    </location>
</feature>
<feature type="compositionally biased region" description="Low complexity" evidence="5">
    <location>
        <begin position="1"/>
        <end position="112"/>
    </location>
</feature>
<dbReference type="GeneID" id="95984539"/>
<dbReference type="PANTHER" id="PTHR15549:SF26">
    <property type="entry name" value="AXIAL BUDDING PATTERN PROTEIN 2-RELATED"/>
    <property type="match status" value="1"/>
</dbReference>
<feature type="region of interest" description="Disordered" evidence="5">
    <location>
        <begin position="303"/>
        <end position="410"/>
    </location>
</feature>
<feature type="transmembrane region" description="Helical" evidence="6">
    <location>
        <begin position="146"/>
        <end position="168"/>
    </location>
</feature>
<evidence type="ECO:0008006" key="9">
    <source>
        <dbReference type="Google" id="ProtNLM"/>
    </source>
</evidence>
<evidence type="ECO:0000256" key="2">
    <source>
        <dbReference type="ARBA" id="ARBA00022692"/>
    </source>
</evidence>
<keyword evidence="8" id="KW-1185">Reference proteome</keyword>
<keyword evidence="3 6" id="KW-1133">Transmembrane helix</keyword>
<evidence type="ECO:0000256" key="5">
    <source>
        <dbReference type="SAM" id="MobiDB-lite"/>
    </source>
</evidence>
<organism evidence="7 8">
    <name type="scientific">Vanrija albida</name>
    <dbReference type="NCBI Taxonomy" id="181172"/>
    <lineage>
        <taxon>Eukaryota</taxon>
        <taxon>Fungi</taxon>
        <taxon>Dikarya</taxon>
        <taxon>Basidiomycota</taxon>
        <taxon>Agaricomycotina</taxon>
        <taxon>Tremellomycetes</taxon>
        <taxon>Trichosporonales</taxon>
        <taxon>Trichosporonaceae</taxon>
        <taxon>Vanrija</taxon>
    </lineage>
</organism>
<name>A0ABR3Q4C4_9TREE</name>
<protein>
    <recommendedName>
        <fullName evidence="9">Mid2 domain-containing protein</fullName>
    </recommendedName>
</protein>
<evidence type="ECO:0000313" key="7">
    <source>
        <dbReference type="EMBL" id="KAL1409513.1"/>
    </source>
</evidence>
<dbReference type="Proteomes" id="UP001565368">
    <property type="component" value="Unassembled WGS sequence"/>
</dbReference>
<evidence type="ECO:0000256" key="4">
    <source>
        <dbReference type="ARBA" id="ARBA00023136"/>
    </source>
</evidence>
<reference evidence="7 8" key="1">
    <citation type="submission" date="2023-08" db="EMBL/GenBank/DDBJ databases">
        <title>Annotated Genome Sequence of Vanrija albida AlHP1.</title>
        <authorList>
            <person name="Herzog R."/>
        </authorList>
    </citation>
    <scope>NUCLEOTIDE SEQUENCE [LARGE SCALE GENOMIC DNA]</scope>
    <source>
        <strain evidence="7 8">AlHP1</strain>
    </source>
</reference>
<dbReference type="RefSeq" id="XP_069209457.1">
    <property type="nucleotide sequence ID" value="XM_069352039.1"/>
</dbReference>
<sequence>MATTSPPVVTTTTSETPVVSSSTTTTTPIESSTTTTSSTTTEPEPSSTTTSNVPTTTSESATTTSNPPTTTSSGPTTSDGVTTTTSPSGQSSTTSAPSSASSSPTSDAGPATQFTTVTYTNSNGTVVATSALPGKGSSHSKNNTGAIVGGVVGGIGGLLLLGALAWFIMYKRKRRREVAFDEKMFDPHMNTRHSAADPLDLMGPTDGVVGKEPHVEPFTYDGGYDHHSAGHDDYDAYGQPQQQQHLSMPDHRDYMGYNGHTDNPYAAGAYAAGVGAGAAGIGAGAAYAQHDYNDDPYAASPMTTAAAAKAREAQAEASRQAYPPGSSGHGRPPSSQYSQGAETGEYHDAQQSQQQHFSEVPLSPGGSAGSNPAGDRSSRIYQHTDMLSEGDAAEDVSEIPPTYASIPRPQ</sequence>